<feature type="compositionally biased region" description="Low complexity" evidence="2">
    <location>
        <begin position="168"/>
        <end position="188"/>
    </location>
</feature>
<dbReference type="Gene3D" id="1.10.220.150">
    <property type="entry name" value="Arf GTPase activating protein"/>
    <property type="match status" value="1"/>
</dbReference>
<dbReference type="AlphaFoldDB" id="A0A4S4L1V7"/>
<accession>A0A4S4L1V7</accession>
<keyword evidence="5" id="KW-1185">Reference proteome</keyword>
<feature type="compositionally biased region" description="Polar residues" evidence="2">
    <location>
        <begin position="417"/>
        <end position="426"/>
    </location>
</feature>
<dbReference type="Proteomes" id="UP000308199">
    <property type="component" value="Unassembled WGS sequence"/>
</dbReference>
<organism evidence="4 5">
    <name type="scientific">Phellinidium pouzarii</name>
    <dbReference type="NCBI Taxonomy" id="167371"/>
    <lineage>
        <taxon>Eukaryota</taxon>
        <taxon>Fungi</taxon>
        <taxon>Dikarya</taxon>
        <taxon>Basidiomycota</taxon>
        <taxon>Agaricomycotina</taxon>
        <taxon>Agaricomycetes</taxon>
        <taxon>Hymenochaetales</taxon>
        <taxon>Hymenochaetaceae</taxon>
        <taxon>Phellinidium</taxon>
    </lineage>
</organism>
<comment type="caution">
    <text evidence="4">The sequence shown here is derived from an EMBL/GenBank/DDBJ whole genome shotgun (WGS) entry which is preliminary data.</text>
</comment>
<feature type="compositionally biased region" description="Polar residues" evidence="2">
    <location>
        <begin position="196"/>
        <end position="231"/>
    </location>
</feature>
<reference evidence="4 5" key="1">
    <citation type="submission" date="2019-02" db="EMBL/GenBank/DDBJ databases">
        <title>Genome sequencing of the rare red list fungi Phellinidium pouzarii.</title>
        <authorList>
            <person name="Buettner E."/>
            <person name="Kellner H."/>
        </authorList>
    </citation>
    <scope>NUCLEOTIDE SEQUENCE [LARGE SCALE GENOMIC DNA]</scope>
    <source>
        <strain evidence="4 5">DSM 108285</strain>
    </source>
</reference>
<dbReference type="EMBL" id="SGPK01000314">
    <property type="protein sequence ID" value="THH04761.1"/>
    <property type="molecule type" value="Genomic_DNA"/>
</dbReference>
<evidence type="ECO:0000259" key="3">
    <source>
        <dbReference type="PROSITE" id="PS50115"/>
    </source>
</evidence>
<protein>
    <recommendedName>
        <fullName evidence="3">Arf-GAP domain-containing protein</fullName>
    </recommendedName>
</protein>
<feature type="region of interest" description="Disordered" evidence="2">
    <location>
        <begin position="140"/>
        <end position="249"/>
    </location>
</feature>
<keyword evidence="1" id="KW-0479">Metal-binding</keyword>
<dbReference type="GO" id="GO:0008270">
    <property type="term" value="F:zinc ion binding"/>
    <property type="evidence" value="ECO:0007669"/>
    <property type="project" value="UniProtKB-KW"/>
</dbReference>
<dbReference type="InterPro" id="IPR001164">
    <property type="entry name" value="ArfGAP_dom"/>
</dbReference>
<name>A0A4S4L1V7_9AGAM</name>
<feature type="compositionally biased region" description="Low complexity" evidence="2">
    <location>
        <begin position="232"/>
        <end position="246"/>
    </location>
</feature>
<evidence type="ECO:0000313" key="5">
    <source>
        <dbReference type="Proteomes" id="UP000308199"/>
    </source>
</evidence>
<dbReference type="PANTHER" id="PTHR45705">
    <property type="entry name" value="FI20236P1"/>
    <property type="match status" value="1"/>
</dbReference>
<feature type="compositionally biased region" description="Low complexity" evidence="2">
    <location>
        <begin position="400"/>
        <end position="416"/>
    </location>
</feature>
<dbReference type="InterPro" id="IPR051718">
    <property type="entry name" value="ARF_GTPase-activating"/>
</dbReference>
<feature type="compositionally biased region" description="Polar residues" evidence="2">
    <location>
        <begin position="361"/>
        <end position="398"/>
    </location>
</feature>
<dbReference type="GO" id="GO:0005737">
    <property type="term" value="C:cytoplasm"/>
    <property type="evidence" value="ECO:0007669"/>
    <property type="project" value="TreeGrafter"/>
</dbReference>
<keyword evidence="1" id="KW-0863">Zinc-finger</keyword>
<dbReference type="FunFam" id="1.10.220.150:FF:000026">
    <property type="entry name" value="GTPase activating protein for Arf, putative"/>
    <property type="match status" value="1"/>
</dbReference>
<dbReference type="Pfam" id="PF01412">
    <property type="entry name" value="ArfGap"/>
    <property type="match status" value="1"/>
</dbReference>
<dbReference type="GO" id="GO:0005096">
    <property type="term" value="F:GTPase activator activity"/>
    <property type="evidence" value="ECO:0007669"/>
    <property type="project" value="InterPro"/>
</dbReference>
<evidence type="ECO:0000256" key="2">
    <source>
        <dbReference type="SAM" id="MobiDB-lite"/>
    </source>
</evidence>
<dbReference type="CDD" id="cd08204">
    <property type="entry name" value="ArfGap"/>
    <property type="match status" value="1"/>
</dbReference>
<evidence type="ECO:0000256" key="1">
    <source>
        <dbReference type="PROSITE-ProRule" id="PRU00288"/>
    </source>
</evidence>
<dbReference type="SUPFAM" id="SSF57863">
    <property type="entry name" value="ArfGap/RecO-like zinc finger"/>
    <property type="match status" value="1"/>
</dbReference>
<proteinExistence type="predicted"/>
<dbReference type="SMART" id="SM00105">
    <property type="entry name" value="ArfGap"/>
    <property type="match status" value="1"/>
</dbReference>
<feature type="compositionally biased region" description="Polar residues" evidence="2">
    <location>
        <begin position="436"/>
        <end position="449"/>
    </location>
</feature>
<feature type="region of interest" description="Disordered" evidence="2">
    <location>
        <begin position="336"/>
        <end position="455"/>
    </location>
</feature>
<evidence type="ECO:0000313" key="4">
    <source>
        <dbReference type="EMBL" id="THH04761.1"/>
    </source>
</evidence>
<feature type="region of interest" description="Disordered" evidence="2">
    <location>
        <begin position="85"/>
        <end position="114"/>
    </location>
</feature>
<dbReference type="InterPro" id="IPR038508">
    <property type="entry name" value="ArfGAP_dom_sf"/>
</dbReference>
<sequence>MSGVSKIVTERNQRILIDLVAQPGNDACADCKSKAPRWASHNLGIFICVRCASIHRKIGTHVTKVKSLTLDSWSKEQVENMKSIGNNKANNYWNPDEVRHPPPTNMEESERDSDLEKYIRSKYEYKRFRSLSARAAEQLGASQSRASVPARSHTAPIRGGTSPVLSRSLEQPLLTSSSESQSSMYTYSNLPVPPTQLRSASTDLSTTRQGTLSQEQSQSHSFTPTSRTSGVNPFFQAPAAPPNHQASLTNSTFNDLLSLQGPSSNSSLPLQYQASSAFLPGESSSFASSSLALPSPSPSTGLGGTVYPYTNQSIFGQDSASLLTSVNPFQQSFSAGMPTGTPTTTPPNPYPFGQGYDGTSEMMSGQPQSYISNAFSPQPLQSGTVGNTPFRGNQSPFGLQSGMYQAQQQSAQPMQSNGNFNSSSPYAQQAKQAQQLFQSMASGSNTHGTQWRGPE</sequence>
<keyword evidence="1" id="KW-0862">Zinc</keyword>
<dbReference type="PROSITE" id="PS50115">
    <property type="entry name" value="ARFGAP"/>
    <property type="match status" value="1"/>
</dbReference>
<dbReference type="InterPro" id="IPR037278">
    <property type="entry name" value="ARFGAP/RecO"/>
</dbReference>
<gene>
    <name evidence="4" type="ORF">EW145_g5286</name>
</gene>
<dbReference type="OrthoDB" id="10266696at2759"/>
<dbReference type="PRINTS" id="PR00405">
    <property type="entry name" value="REVINTRACTNG"/>
</dbReference>
<feature type="domain" description="Arf-GAP" evidence="3">
    <location>
        <begin position="13"/>
        <end position="138"/>
    </location>
</feature>
<dbReference type="PANTHER" id="PTHR45705:SF1">
    <property type="entry name" value="FI20236P1"/>
    <property type="match status" value="1"/>
</dbReference>